<dbReference type="EMBL" id="BNAB01000001">
    <property type="protein sequence ID" value="GHD98869.1"/>
    <property type="molecule type" value="Genomic_DNA"/>
</dbReference>
<dbReference type="PANTHER" id="PTHR47739:SF1">
    <property type="entry name" value="TRNA1(VAL) (ADENINE(37)-N6)-METHYLTRANSFERASE"/>
    <property type="match status" value="1"/>
</dbReference>
<dbReference type="InterPro" id="IPR007848">
    <property type="entry name" value="Small_mtfrase_dom"/>
</dbReference>
<evidence type="ECO:0000313" key="6">
    <source>
        <dbReference type="Proteomes" id="UP000199541"/>
    </source>
</evidence>
<organism evidence="4 7">
    <name type="scientific">Allgaiera indica</name>
    <dbReference type="NCBI Taxonomy" id="765699"/>
    <lineage>
        <taxon>Bacteria</taxon>
        <taxon>Pseudomonadati</taxon>
        <taxon>Pseudomonadota</taxon>
        <taxon>Alphaproteobacteria</taxon>
        <taxon>Rhodobacterales</taxon>
        <taxon>Paracoccaceae</taxon>
        <taxon>Allgaiera</taxon>
    </lineage>
</organism>
<reference evidence="4" key="1">
    <citation type="journal article" date="2014" name="Int. J. Syst. Evol. Microbiol.">
        <title>Complete genome sequence of Corynebacterium casei LMG S-19264T (=DSM 44701T), isolated from a smear-ripened cheese.</title>
        <authorList>
            <consortium name="US DOE Joint Genome Institute (JGI-PGF)"/>
            <person name="Walter F."/>
            <person name="Albersmeier A."/>
            <person name="Kalinowski J."/>
            <person name="Ruckert C."/>
        </authorList>
    </citation>
    <scope>NUCLEOTIDE SEQUENCE</scope>
    <source>
        <strain evidence="4">CGMCC 1.10859</strain>
    </source>
</reference>
<gene>
    <name evidence="4" type="ORF">GCM10008024_04110</name>
    <name evidence="5" type="ORF">SAMN05444006_101137</name>
</gene>
<accession>A0AAN4UNQ2</accession>
<dbReference type="Proteomes" id="UP000199541">
    <property type="component" value="Unassembled WGS sequence"/>
</dbReference>
<dbReference type="EMBL" id="FNOB01000001">
    <property type="protein sequence ID" value="SDW04421.1"/>
    <property type="molecule type" value="Genomic_DNA"/>
</dbReference>
<evidence type="ECO:0000256" key="2">
    <source>
        <dbReference type="ARBA" id="ARBA00022691"/>
    </source>
</evidence>
<keyword evidence="1 4" id="KW-0489">Methyltransferase</keyword>
<reference evidence="4" key="3">
    <citation type="submission" date="2023-06" db="EMBL/GenBank/DDBJ databases">
        <authorList>
            <person name="Sun Q."/>
            <person name="Zhou Y."/>
        </authorList>
    </citation>
    <scope>NUCLEOTIDE SEQUENCE</scope>
    <source>
        <strain evidence="4">CGMCC 1.10859</strain>
    </source>
</reference>
<evidence type="ECO:0000313" key="5">
    <source>
        <dbReference type="EMBL" id="SDW04421.1"/>
    </source>
</evidence>
<dbReference type="Proteomes" id="UP000634647">
    <property type="component" value="Unassembled WGS sequence"/>
</dbReference>
<evidence type="ECO:0000256" key="1">
    <source>
        <dbReference type="ARBA" id="ARBA00022603"/>
    </source>
</evidence>
<dbReference type="PANTHER" id="PTHR47739">
    <property type="entry name" value="TRNA1(VAL) (ADENINE(37)-N6)-METHYLTRANSFERASE"/>
    <property type="match status" value="1"/>
</dbReference>
<keyword evidence="2" id="KW-0949">S-adenosyl-L-methionine</keyword>
<dbReference type="AlphaFoldDB" id="A0AAN4UNQ2"/>
<keyword evidence="6" id="KW-1185">Reference proteome</keyword>
<sequence length="262" mass="27694">MSTSGAERAFAADELTEDGFLGGRLRIAQPRNGYRAATDPVLMAAACPARPGQAVLELGCGAGVASICLGARVAGVEQTGMELQHAYADLARRNARANGIALRVIEGDVARPPADLRALGFDHVMINPPWYPAGGGTEARDPGRETGLREATPLAAWIDLAVRRLRPGGWLTLIHLAARLPDLLAGCDGRLGSMDLLPLAPRGGRPATRILLRARKGGRGGFRLLSPFVLHEGAAHLRDENSHSAAAEAILRHGEALNWPAR</sequence>
<dbReference type="GO" id="GO:0008168">
    <property type="term" value="F:methyltransferase activity"/>
    <property type="evidence" value="ECO:0007669"/>
    <property type="project" value="UniProtKB-KW"/>
</dbReference>
<keyword evidence="1 4" id="KW-0808">Transferase</keyword>
<dbReference type="InterPro" id="IPR029063">
    <property type="entry name" value="SAM-dependent_MTases_sf"/>
</dbReference>
<protein>
    <submittedName>
        <fullName evidence="4">Methyltransferase</fullName>
    </submittedName>
    <submittedName>
        <fullName evidence="5">tRNA1(Val) A37 N6-methylase TrmN6</fullName>
    </submittedName>
</protein>
<dbReference type="SUPFAM" id="SSF53335">
    <property type="entry name" value="S-adenosyl-L-methionine-dependent methyltransferases"/>
    <property type="match status" value="1"/>
</dbReference>
<evidence type="ECO:0000313" key="7">
    <source>
        <dbReference type="Proteomes" id="UP000634647"/>
    </source>
</evidence>
<feature type="domain" description="Methyltransferase small" evidence="3">
    <location>
        <begin position="44"/>
        <end position="131"/>
    </location>
</feature>
<dbReference type="Gene3D" id="3.40.50.150">
    <property type="entry name" value="Vaccinia Virus protein VP39"/>
    <property type="match status" value="1"/>
</dbReference>
<dbReference type="InterPro" id="IPR050210">
    <property type="entry name" value="tRNA_Adenine-N(6)_MTase"/>
</dbReference>
<dbReference type="Pfam" id="PF05175">
    <property type="entry name" value="MTS"/>
    <property type="match status" value="1"/>
</dbReference>
<reference evidence="5 6" key="2">
    <citation type="submission" date="2016-10" db="EMBL/GenBank/DDBJ databases">
        <authorList>
            <person name="Varghese N."/>
            <person name="Submissions S."/>
        </authorList>
    </citation>
    <scope>NUCLEOTIDE SEQUENCE [LARGE SCALE GENOMIC DNA]</scope>
    <source>
        <strain evidence="5 6">DSM 24802</strain>
    </source>
</reference>
<evidence type="ECO:0000259" key="3">
    <source>
        <dbReference type="Pfam" id="PF05175"/>
    </source>
</evidence>
<dbReference type="CDD" id="cd02440">
    <property type="entry name" value="AdoMet_MTases"/>
    <property type="match status" value="1"/>
</dbReference>
<proteinExistence type="predicted"/>
<dbReference type="RefSeq" id="WP_035846713.1">
    <property type="nucleotide sequence ID" value="NZ_BNAB01000001.1"/>
</dbReference>
<evidence type="ECO:0000313" key="4">
    <source>
        <dbReference type="EMBL" id="GHD98869.1"/>
    </source>
</evidence>
<dbReference type="GO" id="GO:0032259">
    <property type="term" value="P:methylation"/>
    <property type="evidence" value="ECO:0007669"/>
    <property type="project" value="UniProtKB-KW"/>
</dbReference>
<comment type="caution">
    <text evidence="4">The sequence shown here is derived from an EMBL/GenBank/DDBJ whole genome shotgun (WGS) entry which is preliminary data.</text>
</comment>
<name>A0AAN4UNQ2_9RHOB</name>